<evidence type="ECO:0000259" key="12">
    <source>
        <dbReference type="PROSITE" id="PS51456"/>
    </source>
</evidence>
<comment type="similarity">
    <text evidence="11">Belongs to the TRAFAC class myosin-kinesin ATPase superfamily. Myosin family.</text>
</comment>
<sequence>MEERPQIGCVEDLATLTKLDEQILLEELQERYNRDLIYTYVGDILIAVNPFKDIGIYGKKETEKYKNAKKSSNPPHIFAVSDMAFQSISGYGGLLPKDQCILISGESGAGKTESTKLIIKQLIELSHGNSQIEQQILQVNPLLEAFGNAQTLMNDNSSRFGKYIQLRFLDGQVKGAKISEYLLEKSRVVGQHEKEENFHIFYYLFAGQRENTTTNLHLKDPNKFRYLTNGAEHFNSDLPHLAKEYRELLNSMDLVGFTDSEQETLFTMIAGILHLGNIKFETNEENDETLVSNPGDDLQTAASLLNIDADELQSCLTSMIAVAGGEYMKINYSKSKAADCRDALSKAIYGRLFGWIVNKINQLLAPEQLSYRQEYREIGILDIFGFEHFEKNSFEQACINLANEQLQFFFNQHIFKMEQEEYMKEGIDWTEIEFVDNKPLLDMFLIKPVGIISLLDEECQFPKATNKTFVEKLNQNFHKHPNFQKSHQSTSPLFTIHHYAGKVTYDTNQWLEKNRDTLPEGISDIMKSSKNKLIKTLFQVKVSQDAKRKATVGTKFKRSLHMLMEKMTRSSPIFVRCLKPNHNKRAGEFNNAYIQAQLLYTGMLETTKIRREGFAIRPPFSEFVER</sequence>
<evidence type="ECO:0000256" key="9">
    <source>
        <dbReference type="ARBA" id="ARBA00023212"/>
    </source>
</evidence>
<name>V3ZZK6_LOTGI</name>
<evidence type="ECO:0000256" key="5">
    <source>
        <dbReference type="ARBA" id="ARBA00022741"/>
    </source>
</evidence>
<dbReference type="OrthoDB" id="6108017at2759"/>
<dbReference type="AlphaFoldDB" id="V3ZZK6"/>
<dbReference type="GO" id="GO:0004674">
    <property type="term" value="F:protein serine/threonine kinase activity"/>
    <property type="evidence" value="ECO:0007669"/>
    <property type="project" value="TreeGrafter"/>
</dbReference>
<dbReference type="PANTHER" id="PTHR46256:SF5">
    <property type="entry name" value="MYOSIN-IIIB-LIKE"/>
    <property type="match status" value="1"/>
</dbReference>
<gene>
    <name evidence="13" type="ORF">LOTGIDRAFT_219481</name>
</gene>
<evidence type="ECO:0000256" key="7">
    <source>
        <dbReference type="ARBA" id="ARBA00023123"/>
    </source>
</evidence>
<dbReference type="GO" id="GO:0000146">
    <property type="term" value="F:microfilament motor activity"/>
    <property type="evidence" value="ECO:0007669"/>
    <property type="project" value="TreeGrafter"/>
</dbReference>
<evidence type="ECO:0000256" key="8">
    <source>
        <dbReference type="ARBA" id="ARBA00023175"/>
    </source>
</evidence>
<dbReference type="CTD" id="20246870"/>
<accession>V3ZZK6</accession>
<keyword evidence="9" id="KW-0206">Cytoskeleton</keyword>
<dbReference type="RefSeq" id="XP_009061129.1">
    <property type="nucleotide sequence ID" value="XM_009062881.1"/>
</dbReference>
<dbReference type="GO" id="GO:0042995">
    <property type="term" value="C:cell projection"/>
    <property type="evidence" value="ECO:0007669"/>
    <property type="project" value="UniProtKB-SubCell"/>
</dbReference>
<dbReference type="GO" id="GO:0003779">
    <property type="term" value="F:actin binding"/>
    <property type="evidence" value="ECO:0007669"/>
    <property type="project" value="UniProtKB-KW"/>
</dbReference>
<dbReference type="GO" id="GO:0016459">
    <property type="term" value="C:myosin complex"/>
    <property type="evidence" value="ECO:0007669"/>
    <property type="project" value="UniProtKB-KW"/>
</dbReference>
<evidence type="ECO:0000256" key="2">
    <source>
        <dbReference type="ARBA" id="ARBA00004316"/>
    </source>
</evidence>
<dbReference type="InterPro" id="IPR052409">
    <property type="entry name" value="Myosin-III_kinase_activity"/>
</dbReference>
<dbReference type="Proteomes" id="UP000030746">
    <property type="component" value="Unassembled WGS sequence"/>
</dbReference>
<evidence type="ECO:0000256" key="6">
    <source>
        <dbReference type="ARBA" id="ARBA00022840"/>
    </source>
</evidence>
<evidence type="ECO:0000256" key="4">
    <source>
        <dbReference type="ARBA" id="ARBA00022737"/>
    </source>
</evidence>
<dbReference type="Gene3D" id="3.40.850.10">
    <property type="entry name" value="Kinesin motor domain"/>
    <property type="match status" value="1"/>
</dbReference>
<dbReference type="PANTHER" id="PTHR46256">
    <property type="entry name" value="AGAP011099-PA"/>
    <property type="match status" value="1"/>
</dbReference>
<keyword evidence="8 11" id="KW-0505">Motor protein</keyword>
<dbReference type="SUPFAM" id="SSF52540">
    <property type="entry name" value="P-loop containing nucleoside triphosphate hydrolases"/>
    <property type="match status" value="1"/>
</dbReference>
<organism evidence="13 14">
    <name type="scientific">Lottia gigantea</name>
    <name type="common">Giant owl limpet</name>
    <dbReference type="NCBI Taxonomy" id="225164"/>
    <lineage>
        <taxon>Eukaryota</taxon>
        <taxon>Metazoa</taxon>
        <taxon>Spiralia</taxon>
        <taxon>Lophotrochozoa</taxon>
        <taxon>Mollusca</taxon>
        <taxon>Gastropoda</taxon>
        <taxon>Patellogastropoda</taxon>
        <taxon>Lottioidea</taxon>
        <taxon>Lottiidae</taxon>
        <taxon>Lottia</taxon>
    </lineage>
</organism>
<evidence type="ECO:0000256" key="11">
    <source>
        <dbReference type="PROSITE-ProRule" id="PRU00782"/>
    </source>
</evidence>
<evidence type="ECO:0000256" key="1">
    <source>
        <dbReference type="ARBA" id="ARBA00004245"/>
    </source>
</evidence>
<dbReference type="Gene3D" id="1.20.120.720">
    <property type="entry name" value="Myosin VI head, motor domain, U50 subdomain"/>
    <property type="match status" value="1"/>
</dbReference>
<feature type="region of interest" description="Actin-binding" evidence="11">
    <location>
        <begin position="560"/>
        <end position="582"/>
    </location>
</feature>
<dbReference type="Gene3D" id="1.10.10.820">
    <property type="match status" value="1"/>
</dbReference>
<dbReference type="GO" id="GO:0030832">
    <property type="term" value="P:regulation of actin filament length"/>
    <property type="evidence" value="ECO:0007669"/>
    <property type="project" value="TreeGrafter"/>
</dbReference>
<dbReference type="PRINTS" id="PR00193">
    <property type="entry name" value="MYOSINHEAVY"/>
</dbReference>
<reference evidence="13 14" key="1">
    <citation type="journal article" date="2013" name="Nature">
        <title>Insights into bilaterian evolution from three spiralian genomes.</title>
        <authorList>
            <person name="Simakov O."/>
            <person name="Marletaz F."/>
            <person name="Cho S.J."/>
            <person name="Edsinger-Gonzales E."/>
            <person name="Havlak P."/>
            <person name="Hellsten U."/>
            <person name="Kuo D.H."/>
            <person name="Larsson T."/>
            <person name="Lv J."/>
            <person name="Arendt D."/>
            <person name="Savage R."/>
            <person name="Osoegawa K."/>
            <person name="de Jong P."/>
            <person name="Grimwood J."/>
            <person name="Chapman J.A."/>
            <person name="Shapiro H."/>
            <person name="Aerts A."/>
            <person name="Otillar R.P."/>
            <person name="Terry A.Y."/>
            <person name="Boore J.L."/>
            <person name="Grigoriev I.V."/>
            <person name="Lindberg D.R."/>
            <person name="Seaver E.C."/>
            <person name="Weisblat D.A."/>
            <person name="Putnam N.H."/>
            <person name="Rokhsar D.S."/>
        </authorList>
    </citation>
    <scope>NUCLEOTIDE SEQUENCE [LARGE SCALE GENOMIC DNA]</scope>
</reference>
<evidence type="ECO:0000256" key="3">
    <source>
        <dbReference type="ARBA" id="ARBA00022490"/>
    </source>
</evidence>
<dbReference type="STRING" id="225164.V3ZZK6"/>
<keyword evidence="11" id="KW-0009">Actin-binding</keyword>
<dbReference type="Gene3D" id="1.20.58.530">
    <property type="match status" value="1"/>
</dbReference>
<dbReference type="GO" id="GO:0005524">
    <property type="term" value="F:ATP binding"/>
    <property type="evidence" value="ECO:0007669"/>
    <property type="project" value="UniProtKB-UniRule"/>
</dbReference>
<keyword evidence="4" id="KW-0677">Repeat</keyword>
<dbReference type="GeneID" id="20246870"/>
<keyword evidence="6 11" id="KW-0067">ATP-binding</keyword>
<dbReference type="EMBL" id="KB202752">
    <property type="protein sequence ID" value="ESO88100.1"/>
    <property type="molecule type" value="Genomic_DNA"/>
</dbReference>
<dbReference type="InterPro" id="IPR001609">
    <property type="entry name" value="Myosin_head_motor_dom-like"/>
</dbReference>
<proteinExistence type="inferred from homology"/>
<dbReference type="KEGG" id="lgi:LOTGIDRAFT_219481"/>
<keyword evidence="14" id="KW-1185">Reference proteome</keyword>
<dbReference type="OMA" id="MERINDY"/>
<keyword evidence="7 11" id="KW-0518">Myosin</keyword>
<evidence type="ECO:0000313" key="13">
    <source>
        <dbReference type="EMBL" id="ESO88100.1"/>
    </source>
</evidence>
<dbReference type="InterPro" id="IPR027417">
    <property type="entry name" value="P-loop_NTPase"/>
</dbReference>
<protein>
    <recommendedName>
        <fullName evidence="12">Myosin motor domain-containing protein</fullName>
    </recommendedName>
</protein>
<feature type="domain" description="Myosin motor" evidence="12">
    <location>
        <begin position="8"/>
        <end position="626"/>
    </location>
</feature>
<keyword evidence="3" id="KW-0963">Cytoplasm</keyword>
<feature type="binding site" evidence="11">
    <location>
        <begin position="105"/>
        <end position="112"/>
    </location>
    <ligand>
        <name>ATP</name>
        <dbReference type="ChEBI" id="CHEBI:30616"/>
    </ligand>
</feature>
<keyword evidence="5 11" id="KW-0547">Nucleotide-binding</keyword>
<dbReference type="HOGENOM" id="CLU_000192_7_5_1"/>
<dbReference type="PROSITE" id="PS51456">
    <property type="entry name" value="MYOSIN_MOTOR"/>
    <property type="match status" value="1"/>
</dbReference>
<evidence type="ECO:0000256" key="10">
    <source>
        <dbReference type="ARBA" id="ARBA00023273"/>
    </source>
</evidence>
<keyword evidence="10" id="KW-0966">Cell projection</keyword>
<evidence type="ECO:0000313" key="14">
    <source>
        <dbReference type="Proteomes" id="UP000030746"/>
    </source>
</evidence>
<dbReference type="Pfam" id="PF00063">
    <property type="entry name" value="Myosin_head"/>
    <property type="match status" value="1"/>
</dbReference>
<comment type="subcellular location">
    <subcellularLocation>
        <location evidence="2">Cell projection</location>
    </subcellularLocation>
    <subcellularLocation>
        <location evidence="1">Cytoplasm</location>
        <location evidence="1">Cytoskeleton</location>
    </subcellularLocation>
</comment>
<dbReference type="SMART" id="SM00242">
    <property type="entry name" value="MYSc"/>
    <property type="match status" value="1"/>
</dbReference>
<dbReference type="InterPro" id="IPR036961">
    <property type="entry name" value="Kinesin_motor_dom_sf"/>
</dbReference>